<gene>
    <name evidence="1" type="ORF">LC087_01785</name>
</gene>
<sequence length="61" mass="7198">MGYIAPVNMEARIQYRNLMYRKKVDYVPLAKISSVKLNIADKQLESKTEQVYYRSTIDLKI</sequence>
<dbReference type="RefSeq" id="WP_226538793.1">
    <property type="nucleotide sequence ID" value="NZ_CP129013.1"/>
</dbReference>
<reference evidence="1 2" key="1">
    <citation type="submission" date="2023-06" db="EMBL/GenBank/DDBJ databases">
        <title>Five Gram-positive bacteria isolated from mangrove sediments in Shenzhen, Guangdong, China.</title>
        <authorList>
            <person name="Yu S."/>
            <person name="Zheng W."/>
            <person name="Huang Y."/>
        </authorList>
    </citation>
    <scope>NUCLEOTIDE SEQUENCE [LARGE SCALE GENOMIC DNA]</scope>
    <source>
        <strain evidence="1 2">SaN35-3</strain>
    </source>
</reference>
<dbReference type="Proteomes" id="UP001197974">
    <property type="component" value="Chromosome"/>
</dbReference>
<accession>A0ABY9JZB4</accession>
<dbReference type="EMBL" id="CP129013">
    <property type="protein sequence ID" value="WLR42976.1"/>
    <property type="molecule type" value="Genomic_DNA"/>
</dbReference>
<name>A0ABY9JZB4_9BACI</name>
<keyword evidence="2" id="KW-1185">Reference proteome</keyword>
<organism evidence="1 2">
    <name type="scientific">Bacillus carboniphilus</name>
    <dbReference type="NCBI Taxonomy" id="86663"/>
    <lineage>
        <taxon>Bacteria</taxon>
        <taxon>Bacillati</taxon>
        <taxon>Bacillota</taxon>
        <taxon>Bacilli</taxon>
        <taxon>Bacillales</taxon>
        <taxon>Bacillaceae</taxon>
        <taxon>Bacillus</taxon>
    </lineage>
</organism>
<protein>
    <submittedName>
        <fullName evidence="1">Uncharacterized protein</fullName>
    </submittedName>
</protein>
<evidence type="ECO:0000313" key="2">
    <source>
        <dbReference type="Proteomes" id="UP001197974"/>
    </source>
</evidence>
<proteinExistence type="predicted"/>
<evidence type="ECO:0000313" key="1">
    <source>
        <dbReference type="EMBL" id="WLR42976.1"/>
    </source>
</evidence>